<feature type="transmembrane region" description="Helical" evidence="1">
    <location>
        <begin position="38"/>
        <end position="58"/>
    </location>
</feature>
<keyword evidence="1" id="KW-1133">Transmembrane helix</keyword>
<accession>A0A1L9VG68</accession>
<dbReference type="RefSeq" id="XP_022399625.1">
    <property type="nucleotide sequence ID" value="XM_022547023.1"/>
</dbReference>
<feature type="non-terminal residue" evidence="2">
    <location>
        <position position="59"/>
    </location>
</feature>
<dbReference type="STRING" id="1160497.A0A1L9VG68"/>
<gene>
    <name evidence="2" type="ORF">ASPGLDRAFT_49059</name>
</gene>
<evidence type="ECO:0000313" key="3">
    <source>
        <dbReference type="Proteomes" id="UP000184300"/>
    </source>
</evidence>
<reference evidence="3" key="1">
    <citation type="journal article" date="2017" name="Genome Biol.">
        <title>Comparative genomics reveals high biological diversity and specific adaptations in the industrially and medically important fungal genus Aspergillus.</title>
        <authorList>
            <person name="de Vries R.P."/>
            <person name="Riley R."/>
            <person name="Wiebenga A."/>
            <person name="Aguilar-Osorio G."/>
            <person name="Amillis S."/>
            <person name="Uchima C.A."/>
            <person name="Anderluh G."/>
            <person name="Asadollahi M."/>
            <person name="Askin M."/>
            <person name="Barry K."/>
            <person name="Battaglia E."/>
            <person name="Bayram O."/>
            <person name="Benocci T."/>
            <person name="Braus-Stromeyer S.A."/>
            <person name="Caldana C."/>
            <person name="Canovas D."/>
            <person name="Cerqueira G.C."/>
            <person name="Chen F."/>
            <person name="Chen W."/>
            <person name="Choi C."/>
            <person name="Clum A."/>
            <person name="Dos Santos R.A."/>
            <person name="Damasio A.R."/>
            <person name="Diallinas G."/>
            <person name="Emri T."/>
            <person name="Fekete E."/>
            <person name="Flipphi M."/>
            <person name="Freyberg S."/>
            <person name="Gallo A."/>
            <person name="Gournas C."/>
            <person name="Habgood R."/>
            <person name="Hainaut M."/>
            <person name="Harispe M.L."/>
            <person name="Henrissat B."/>
            <person name="Hilden K.S."/>
            <person name="Hope R."/>
            <person name="Hossain A."/>
            <person name="Karabika E."/>
            <person name="Karaffa L."/>
            <person name="Karanyi Z."/>
            <person name="Krasevec N."/>
            <person name="Kuo A."/>
            <person name="Kusch H."/>
            <person name="LaButti K."/>
            <person name="Lagendijk E.L."/>
            <person name="Lapidus A."/>
            <person name="Levasseur A."/>
            <person name="Lindquist E."/>
            <person name="Lipzen A."/>
            <person name="Logrieco A.F."/>
            <person name="MacCabe A."/>
            <person name="Maekelae M.R."/>
            <person name="Malavazi I."/>
            <person name="Melin P."/>
            <person name="Meyer V."/>
            <person name="Mielnichuk N."/>
            <person name="Miskei M."/>
            <person name="Molnar A.P."/>
            <person name="Mule G."/>
            <person name="Ngan C.Y."/>
            <person name="Orejas M."/>
            <person name="Orosz E."/>
            <person name="Ouedraogo J.P."/>
            <person name="Overkamp K.M."/>
            <person name="Park H.-S."/>
            <person name="Perrone G."/>
            <person name="Piumi F."/>
            <person name="Punt P.J."/>
            <person name="Ram A.F."/>
            <person name="Ramon A."/>
            <person name="Rauscher S."/>
            <person name="Record E."/>
            <person name="Riano-Pachon D.M."/>
            <person name="Robert V."/>
            <person name="Roehrig J."/>
            <person name="Ruller R."/>
            <person name="Salamov A."/>
            <person name="Salih N.S."/>
            <person name="Samson R.A."/>
            <person name="Sandor E."/>
            <person name="Sanguinetti M."/>
            <person name="Schuetze T."/>
            <person name="Sepcic K."/>
            <person name="Shelest E."/>
            <person name="Sherlock G."/>
            <person name="Sophianopoulou V."/>
            <person name="Squina F.M."/>
            <person name="Sun H."/>
            <person name="Susca A."/>
            <person name="Todd R.B."/>
            <person name="Tsang A."/>
            <person name="Unkles S.E."/>
            <person name="van de Wiele N."/>
            <person name="van Rossen-Uffink D."/>
            <person name="Oliveira J.V."/>
            <person name="Vesth T.C."/>
            <person name="Visser J."/>
            <person name="Yu J.-H."/>
            <person name="Zhou M."/>
            <person name="Andersen M.R."/>
            <person name="Archer D.B."/>
            <person name="Baker S.E."/>
            <person name="Benoit I."/>
            <person name="Brakhage A.A."/>
            <person name="Braus G.H."/>
            <person name="Fischer R."/>
            <person name="Frisvad J.C."/>
            <person name="Goldman G.H."/>
            <person name="Houbraken J."/>
            <person name="Oakley B."/>
            <person name="Pocsi I."/>
            <person name="Scazzocchio C."/>
            <person name="Seiboth B."/>
            <person name="vanKuyk P.A."/>
            <person name="Wortman J."/>
            <person name="Dyer P.S."/>
            <person name="Grigoriev I.V."/>
        </authorList>
    </citation>
    <scope>NUCLEOTIDE SEQUENCE [LARGE SCALE GENOMIC DNA]</scope>
    <source>
        <strain evidence="3">CBS 516.65</strain>
    </source>
</reference>
<organism evidence="2 3">
    <name type="scientific">Aspergillus glaucus CBS 516.65</name>
    <dbReference type="NCBI Taxonomy" id="1160497"/>
    <lineage>
        <taxon>Eukaryota</taxon>
        <taxon>Fungi</taxon>
        <taxon>Dikarya</taxon>
        <taxon>Ascomycota</taxon>
        <taxon>Pezizomycotina</taxon>
        <taxon>Eurotiomycetes</taxon>
        <taxon>Eurotiomycetidae</taxon>
        <taxon>Eurotiales</taxon>
        <taxon>Aspergillaceae</taxon>
        <taxon>Aspergillus</taxon>
        <taxon>Aspergillus subgen. Aspergillus</taxon>
    </lineage>
</organism>
<name>A0A1L9VG68_ASPGL</name>
<keyword evidence="3" id="KW-1185">Reference proteome</keyword>
<dbReference type="AlphaFoldDB" id="A0A1L9VG68"/>
<proteinExistence type="predicted"/>
<dbReference type="GeneID" id="34463284"/>
<dbReference type="Proteomes" id="UP000184300">
    <property type="component" value="Unassembled WGS sequence"/>
</dbReference>
<keyword evidence="1" id="KW-0812">Transmembrane</keyword>
<dbReference type="VEuPathDB" id="FungiDB:ASPGLDRAFT_49059"/>
<protein>
    <submittedName>
        <fullName evidence="2">Uncharacterized protein</fullName>
    </submittedName>
</protein>
<evidence type="ECO:0000313" key="2">
    <source>
        <dbReference type="EMBL" id="OJJ82927.1"/>
    </source>
</evidence>
<evidence type="ECO:0000256" key="1">
    <source>
        <dbReference type="SAM" id="Phobius"/>
    </source>
</evidence>
<keyword evidence="1" id="KW-0472">Membrane</keyword>
<sequence>MYCRVLLAGWCGLQAWKHTLGHLGAFGDTGSYSSSGEAAVAIFLMFWIWCVFTLKSAAP</sequence>
<dbReference type="EMBL" id="KV878901">
    <property type="protein sequence ID" value="OJJ82927.1"/>
    <property type="molecule type" value="Genomic_DNA"/>
</dbReference>